<evidence type="ECO:0000313" key="3">
    <source>
        <dbReference type="EMBL" id="SKA06864.1"/>
    </source>
</evidence>
<keyword evidence="1" id="KW-0732">Signal</keyword>
<evidence type="ECO:0000313" key="4">
    <source>
        <dbReference type="Proteomes" id="UP000189933"/>
    </source>
</evidence>
<reference evidence="4" key="1">
    <citation type="submission" date="2017-02" db="EMBL/GenBank/DDBJ databases">
        <authorList>
            <person name="Varghese N."/>
            <person name="Submissions S."/>
        </authorList>
    </citation>
    <scope>NUCLEOTIDE SEQUENCE [LARGE SCALE GENOMIC DNA]</scope>
    <source>
        <strain evidence="4">DSM 16521</strain>
    </source>
</reference>
<accession>A0A1T4QT47</accession>
<dbReference type="InterPro" id="IPR021778">
    <property type="entry name" value="Se/S_carrier-like"/>
</dbReference>
<feature type="domain" description="Putative Se/S carrier protein-like" evidence="2">
    <location>
        <begin position="12"/>
        <end position="78"/>
    </location>
</feature>
<protein>
    <recommendedName>
        <fullName evidence="2">Putative Se/S carrier protein-like domain-containing protein</fullName>
    </recommendedName>
</protein>
<dbReference type="EMBL" id="FUXM01000021">
    <property type="protein sequence ID" value="SKA06864.1"/>
    <property type="molecule type" value="Genomic_DNA"/>
</dbReference>
<organism evidence="3 4">
    <name type="scientific">Carboxydocella sporoproducens DSM 16521</name>
    <dbReference type="NCBI Taxonomy" id="1121270"/>
    <lineage>
        <taxon>Bacteria</taxon>
        <taxon>Bacillati</taxon>
        <taxon>Bacillota</taxon>
        <taxon>Clostridia</taxon>
        <taxon>Eubacteriales</taxon>
        <taxon>Clostridiales Family XVI. Incertae Sedis</taxon>
        <taxon>Carboxydocella</taxon>
    </lineage>
</organism>
<keyword evidence="4" id="KW-1185">Reference proteome</keyword>
<dbReference type="OrthoDB" id="3192849at2"/>
<dbReference type="AlphaFoldDB" id="A0A1T4QT47"/>
<evidence type="ECO:0000259" key="2">
    <source>
        <dbReference type="Pfam" id="PF11823"/>
    </source>
</evidence>
<feature type="chain" id="PRO_5012074947" description="Putative Se/S carrier protein-like domain-containing protein" evidence="1">
    <location>
        <begin position="25"/>
        <end position="93"/>
    </location>
</feature>
<proteinExistence type="predicted"/>
<sequence>MIRELIKLKNFCCLVFSSAQQALAAEHIVDTRALPALIIPTPRIITASCGLSLKCRLEDEATVTAVLRAEGIEPEACYICTEGQLPVLKWKGT</sequence>
<feature type="signal peptide" evidence="1">
    <location>
        <begin position="1"/>
        <end position="24"/>
    </location>
</feature>
<evidence type="ECO:0000256" key="1">
    <source>
        <dbReference type="SAM" id="SignalP"/>
    </source>
</evidence>
<dbReference type="Proteomes" id="UP000189933">
    <property type="component" value="Unassembled WGS sequence"/>
</dbReference>
<name>A0A1T4QT47_9FIRM</name>
<gene>
    <name evidence="3" type="ORF">SAMN02745885_01795</name>
</gene>
<dbReference type="Pfam" id="PF11823">
    <property type="entry name" value="Se_S_carrier"/>
    <property type="match status" value="1"/>
</dbReference>